<gene>
    <name evidence="10" type="ORF">QR680_010642</name>
</gene>
<dbReference type="CDD" id="cd11055">
    <property type="entry name" value="CYP3A-like"/>
    <property type="match status" value="1"/>
</dbReference>
<dbReference type="InterPro" id="IPR036396">
    <property type="entry name" value="Cyt_P450_sf"/>
</dbReference>
<dbReference type="GO" id="GO:0016705">
    <property type="term" value="F:oxidoreductase activity, acting on paired donors, with incorporation or reduction of molecular oxygen"/>
    <property type="evidence" value="ECO:0007669"/>
    <property type="project" value="InterPro"/>
</dbReference>
<proteinExistence type="inferred from homology"/>
<dbReference type="GO" id="GO:0004497">
    <property type="term" value="F:monooxygenase activity"/>
    <property type="evidence" value="ECO:0007669"/>
    <property type="project" value="UniProtKB-KW"/>
</dbReference>
<evidence type="ECO:0000256" key="6">
    <source>
        <dbReference type="ARBA" id="ARBA00023004"/>
    </source>
</evidence>
<dbReference type="FunFam" id="1.10.630.10:FF:000182">
    <property type="entry name" value="Cytochrome P450 3A4"/>
    <property type="match status" value="1"/>
</dbReference>
<evidence type="ECO:0000313" key="10">
    <source>
        <dbReference type="EMBL" id="KAK0428158.1"/>
    </source>
</evidence>
<dbReference type="PANTHER" id="PTHR24292">
    <property type="entry name" value="CYTOCHROME P450"/>
    <property type="match status" value="1"/>
</dbReference>
<evidence type="ECO:0000256" key="7">
    <source>
        <dbReference type="ARBA" id="ARBA00023033"/>
    </source>
</evidence>
<protein>
    <submittedName>
        <fullName evidence="10">Uncharacterized protein</fullName>
    </submittedName>
</protein>
<dbReference type="SUPFAM" id="SSF48264">
    <property type="entry name" value="Cytochrome P450"/>
    <property type="match status" value="1"/>
</dbReference>
<dbReference type="InterPro" id="IPR050476">
    <property type="entry name" value="Insect_CytP450_Detox"/>
</dbReference>
<organism evidence="10 11">
    <name type="scientific">Steinernema hermaphroditum</name>
    <dbReference type="NCBI Taxonomy" id="289476"/>
    <lineage>
        <taxon>Eukaryota</taxon>
        <taxon>Metazoa</taxon>
        <taxon>Ecdysozoa</taxon>
        <taxon>Nematoda</taxon>
        <taxon>Chromadorea</taxon>
        <taxon>Rhabditida</taxon>
        <taxon>Tylenchina</taxon>
        <taxon>Panagrolaimomorpha</taxon>
        <taxon>Strongyloidoidea</taxon>
        <taxon>Steinernematidae</taxon>
        <taxon>Steinernema</taxon>
    </lineage>
</organism>
<reference evidence="10" key="1">
    <citation type="submission" date="2023-06" db="EMBL/GenBank/DDBJ databases">
        <title>Genomic analysis of the entomopathogenic nematode Steinernema hermaphroditum.</title>
        <authorList>
            <person name="Schwarz E.M."/>
            <person name="Heppert J.K."/>
            <person name="Baniya A."/>
            <person name="Schwartz H.T."/>
            <person name="Tan C.-H."/>
            <person name="Antoshechkin I."/>
            <person name="Sternberg P.W."/>
            <person name="Goodrich-Blair H."/>
            <person name="Dillman A.R."/>
        </authorList>
    </citation>
    <scope>NUCLEOTIDE SEQUENCE</scope>
    <source>
        <strain evidence="10">PS9179</strain>
        <tissue evidence="10">Whole animal</tissue>
    </source>
</reference>
<comment type="caution">
    <text evidence="10">The sequence shown here is derived from an EMBL/GenBank/DDBJ whole genome shotgun (WGS) entry which is preliminary data.</text>
</comment>
<dbReference type="InterPro" id="IPR017972">
    <property type="entry name" value="Cyt_P450_CS"/>
</dbReference>
<dbReference type="EMBL" id="JAUCMV010000001">
    <property type="protein sequence ID" value="KAK0428158.1"/>
    <property type="molecule type" value="Genomic_DNA"/>
</dbReference>
<keyword evidence="7" id="KW-0503">Monooxygenase</keyword>
<keyword evidence="11" id="KW-1185">Reference proteome</keyword>
<evidence type="ECO:0000256" key="5">
    <source>
        <dbReference type="ARBA" id="ARBA00023002"/>
    </source>
</evidence>
<dbReference type="PANTHER" id="PTHR24292:SF102">
    <property type="entry name" value="CYTOCHROME P450 FAMILY-RELATED"/>
    <property type="match status" value="1"/>
</dbReference>
<evidence type="ECO:0000313" key="11">
    <source>
        <dbReference type="Proteomes" id="UP001175271"/>
    </source>
</evidence>
<comment type="similarity">
    <text evidence="2">Belongs to the cytochrome P450 family.</text>
</comment>
<dbReference type="GO" id="GO:0005506">
    <property type="term" value="F:iron ion binding"/>
    <property type="evidence" value="ECO:0007669"/>
    <property type="project" value="InterPro"/>
</dbReference>
<feature type="compositionally biased region" description="Polar residues" evidence="9">
    <location>
        <begin position="1491"/>
        <end position="1502"/>
    </location>
</feature>
<dbReference type="SUPFAM" id="SSF48371">
    <property type="entry name" value="ARM repeat"/>
    <property type="match status" value="1"/>
</dbReference>
<dbReference type="PRINTS" id="PR00385">
    <property type="entry name" value="P450"/>
</dbReference>
<dbReference type="InterPro" id="IPR002401">
    <property type="entry name" value="Cyt_P450_E_grp-I"/>
</dbReference>
<evidence type="ECO:0000256" key="1">
    <source>
        <dbReference type="ARBA" id="ARBA00001971"/>
    </source>
</evidence>
<evidence type="ECO:0000256" key="2">
    <source>
        <dbReference type="ARBA" id="ARBA00010617"/>
    </source>
</evidence>
<dbReference type="GO" id="GO:0020037">
    <property type="term" value="F:heme binding"/>
    <property type="evidence" value="ECO:0007669"/>
    <property type="project" value="InterPro"/>
</dbReference>
<sequence length="1513" mass="172948">MTLVESEGSSRGIDMFDMHSVSDARSECSSFCGVGSDLRWSCVPVDADEEMLLAEFVKKRPNGAMQKLPRRLKFYGQVYTTTENGRLTSNGAQELLIACQMHIASLESQKAQPEACRMILEESMRLLIHVEVAARQVAFSEPAEYNIITSALLRTAKQVQSIQTTAVCSGSEEFRENFKLHAVLFIWLKTYTVLNIVKEVISEQEGGQMTKEGLTPIFGPVIMCGLIRISELFGRTNVIPCECVKQVWMTLFLDSGGNFWKYFSLSLKEDWKDRLESESISEDEYYLKIELENMVGAHVSLTVFFDVALDLISAFICESRVENDFIIAHEAIVSILNSNGDVPRSRCFFRVVQLFSSAPHMAVGSSTYLNLLKSSITDGVNSVTSAIPDIPDLSVDRPIRDHALLVQDFYKNEISTPSSLGAMSFTWDMQVNIKLVLLIFSDPDVWRAQQNALWTFFKDLMESSKSVEQLNLTFLLVLSVLAEIDARRTVRFAQKFTEFLESLFTKHEPKRLLNTCCLVAHYMNSSEPLKVLSKFAYKLLSPSLMNLLPDHFDFFTKHQFTDFALQCCEIWSKQPQRLCLEMTRYIGFCVAALGEDGQKRCIALIKEGAAKREGWVRLEYLTEFVVRFLDNKPDGSPPSFNPFSMNTLWASVALSQIKSDDVKKVSFTYCNKLFDWFVDPEVIPFPPDYSTSQKDVFKWYMEAIVSGQNCEENLRFTEWFNVELVHAWLDSFSNASDSRDVEQQQWLCECFCCMFETVGTHIFSEGGNLFLNRFLLAIRQRIPVLSSVFQDEERINFLLRASHALLRIPFSGDPFVRTIVQFVEAMGESPRIKEILTSCEDSSQGRLVLEQITKGRYKLMRRRDELGLSGPPAGLLTGNIWNILMWTKKNGIESMPYLRFEWAKKYGETFGVYIGTELEISTTNLEIMREVCIKQFSKFTDRPLIGFAEGFPLETGVLMAKRGKGEDGYGWKEMRSVVSPTFSSGKLKLMHDAIYKRVKTLAEVLVEKSVTVGELDIYDEFQALTLDVIGHCAFGVECNSLQNREDAFYVNCRKFFNEQTLDKSWAMILSAIFQIPIPGYGNFMRRHSTVGKIEDVLIRQLRKVVETRKDMGKYPTVDLMQLLLEQSHQEGNKPIMPTDRIVANCYAFLLAGYETTSTALAFTAWLLAKHPDVQDRLYEEISEAFGDKDIDYESLHKLPYFDAVFKESLRLKPPVVFFTSRKCVEETTICGVHIPKDMIVSFPVLAIHWNPDNWPDPLKFDPERFTDGKKYDPFTWIPFGVGPRNCVGMRFAEHEFKLALAETVRKLRYEMGPKFEDPLKGRIATVLYRPLDGVMVKVPQLPSQRSSRTLFPQEPAKIQSPRRTQSHSQRSKCDTPSKRLKRNSTTVINNSKKAFNEFLDRSPQPEPPLPPSIVRKLATCSLVEKMEFHDVFDSMDRISRKCYGIENGTEAVKSIQQKTRELYADKLKDEKRKILVWGSVVPDESAEDDNNQQPEQEGSSHSAAHYKKYCYWD</sequence>
<evidence type="ECO:0000256" key="9">
    <source>
        <dbReference type="SAM" id="MobiDB-lite"/>
    </source>
</evidence>
<evidence type="ECO:0000256" key="3">
    <source>
        <dbReference type="ARBA" id="ARBA00022617"/>
    </source>
</evidence>
<comment type="cofactor">
    <cofactor evidence="1 8">
        <name>heme</name>
        <dbReference type="ChEBI" id="CHEBI:30413"/>
    </cofactor>
</comment>
<dbReference type="PROSITE" id="PS00086">
    <property type="entry name" value="CYTOCHROME_P450"/>
    <property type="match status" value="1"/>
</dbReference>
<accession>A0AA39ISB3</accession>
<keyword evidence="3 8" id="KW-0349">Heme</keyword>
<dbReference type="Gene3D" id="1.10.630.10">
    <property type="entry name" value="Cytochrome P450"/>
    <property type="match status" value="1"/>
</dbReference>
<name>A0AA39ISB3_9BILA</name>
<dbReference type="InterPro" id="IPR016024">
    <property type="entry name" value="ARM-type_fold"/>
</dbReference>
<feature type="region of interest" description="Disordered" evidence="9">
    <location>
        <begin position="1343"/>
        <end position="1380"/>
    </location>
</feature>
<keyword evidence="4 8" id="KW-0479">Metal-binding</keyword>
<dbReference type="Pfam" id="PF00067">
    <property type="entry name" value="p450"/>
    <property type="match status" value="1"/>
</dbReference>
<keyword evidence="6 8" id="KW-0408">Iron</keyword>
<evidence type="ECO:0000256" key="8">
    <source>
        <dbReference type="PIRSR" id="PIRSR602401-1"/>
    </source>
</evidence>
<keyword evidence="5" id="KW-0560">Oxidoreductase</keyword>
<dbReference type="Proteomes" id="UP001175271">
    <property type="component" value="Unassembled WGS sequence"/>
</dbReference>
<evidence type="ECO:0000256" key="4">
    <source>
        <dbReference type="ARBA" id="ARBA00022723"/>
    </source>
</evidence>
<dbReference type="InterPro" id="IPR001128">
    <property type="entry name" value="Cyt_P450"/>
</dbReference>
<feature type="region of interest" description="Disordered" evidence="9">
    <location>
        <begin position="1480"/>
        <end position="1502"/>
    </location>
</feature>
<feature type="binding site" description="axial binding residue" evidence="8">
    <location>
        <position position="1286"/>
    </location>
    <ligand>
        <name>heme</name>
        <dbReference type="ChEBI" id="CHEBI:30413"/>
    </ligand>
    <ligandPart>
        <name>Fe</name>
        <dbReference type="ChEBI" id="CHEBI:18248"/>
    </ligandPart>
</feature>
<dbReference type="PRINTS" id="PR00463">
    <property type="entry name" value="EP450I"/>
</dbReference>